<evidence type="ECO:0000313" key="4">
    <source>
        <dbReference type="EMBL" id="AJQ92742.1"/>
    </source>
</evidence>
<organism evidence="4 5">
    <name type="scientific">Gynuella sunshinyii YC6258</name>
    <dbReference type="NCBI Taxonomy" id="1445510"/>
    <lineage>
        <taxon>Bacteria</taxon>
        <taxon>Pseudomonadati</taxon>
        <taxon>Pseudomonadota</taxon>
        <taxon>Gammaproteobacteria</taxon>
        <taxon>Oceanospirillales</taxon>
        <taxon>Saccharospirillaceae</taxon>
        <taxon>Gynuella</taxon>
    </lineage>
</organism>
<keyword evidence="1" id="KW-0274">FAD</keyword>
<dbReference type="InterPro" id="IPR016166">
    <property type="entry name" value="FAD-bd_PCMH"/>
</dbReference>
<dbReference type="GO" id="GO:0003885">
    <property type="term" value="F:D-arabinono-1,4-lactone oxidase activity"/>
    <property type="evidence" value="ECO:0007669"/>
    <property type="project" value="InterPro"/>
</dbReference>
<evidence type="ECO:0000256" key="2">
    <source>
        <dbReference type="ARBA" id="ARBA00023002"/>
    </source>
</evidence>
<protein>
    <submittedName>
        <fullName evidence="4">FAD/FMN-containing dehydrogenase</fullName>
    </submittedName>
</protein>
<dbReference type="RefSeq" id="WP_044615737.1">
    <property type="nucleotide sequence ID" value="NZ_CP007142.1"/>
</dbReference>
<dbReference type="PATRIC" id="fig|1445510.3.peg.680"/>
<dbReference type="Pfam" id="PF01565">
    <property type="entry name" value="FAD_binding_4"/>
    <property type="match status" value="1"/>
</dbReference>
<dbReference type="OrthoDB" id="9800184at2"/>
<sequence>MTTTALSHWQNWSGYVSANPQKMLRPADQPALQELIREAPAPLRFVGSGHSFTPLVASSGSIIDLSAFAGLVDHNADEMTATIGAATRLSDLMKLLQGIGQGLPNMGDIDKQTIAGALGTATHGTGITLGAYHTQLQAMTFVDGRGEVREFIQGRDDDMIHATGVTLGAFGALTRITMKNVPGYRLRRQRRPIPVAEMLDNLEALMSAHRTTEFFVIPYSDHALYVSSDLSDQPPSARPEEEDEDGLDTLKALRNWLSWFPWLRRKLIGSALAKVPLEDYVQDWLNVYVTDRRTRFNEMEYHLPFEAGASALRELIKMAETQFPNVYFPLEVRAVAADDFWLSPFYQRPTCSIAVHHLAGENPQPYFHAAEAIFRRYDGRPHWGKMHNLNASDFARLYPRWQDAMEVRRSMDPAGRFLSPYLQQLLSA</sequence>
<dbReference type="SUPFAM" id="SSF56176">
    <property type="entry name" value="FAD-binding/transporter-associated domain-like"/>
    <property type="match status" value="1"/>
</dbReference>
<dbReference type="Gene3D" id="1.10.45.10">
    <property type="entry name" value="Vanillyl-alcohol Oxidase, Chain A, domain 4"/>
    <property type="match status" value="1"/>
</dbReference>
<dbReference type="STRING" id="1445510.YC6258_00692"/>
<dbReference type="InterPro" id="IPR016167">
    <property type="entry name" value="FAD-bd_PCMH_sub1"/>
</dbReference>
<dbReference type="PANTHER" id="PTHR43762:SF1">
    <property type="entry name" value="D-ARABINONO-1,4-LACTONE OXIDASE"/>
    <property type="match status" value="1"/>
</dbReference>
<dbReference type="Gene3D" id="3.30.465.10">
    <property type="match status" value="1"/>
</dbReference>
<dbReference type="Proteomes" id="UP000032266">
    <property type="component" value="Chromosome"/>
</dbReference>
<dbReference type="Pfam" id="PF04030">
    <property type="entry name" value="ALO"/>
    <property type="match status" value="1"/>
</dbReference>
<dbReference type="GO" id="GO:0016020">
    <property type="term" value="C:membrane"/>
    <property type="evidence" value="ECO:0007669"/>
    <property type="project" value="InterPro"/>
</dbReference>
<evidence type="ECO:0000256" key="1">
    <source>
        <dbReference type="ARBA" id="ARBA00022827"/>
    </source>
</evidence>
<gene>
    <name evidence="4" type="ORF">YC6258_00692</name>
</gene>
<evidence type="ECO:0000313" key="5">
    <source>
        <dbReference type="Proteomes" id="UP000032266"/>
    </source>
</evidence>
<dbReference type="KEGG" id="gsn:YC6258_00692"/>
<dbReference type="GO" id="GO:0071949">
    <property type="term" value="F:FAD binding"/>
    <property type="evidence" value="ECO:0007669"/>
    <property type="project" value="InterPro"/>
</dbReference>
<keyword evidence="1" id="KW-0285">Flavoprotein</keyword>
<dbReference type="InterPro" id="IPR016169">
    <property type="entry name" value="FAD-bd_PCMH_sub2"/>
</dbReference>
<dbReference type="NCBIfam" id="TIGR01679">
    <property type="entry name" value="bact_FAD_ox"/>
    <property type="match status" value="1"/>
</dbReference>
<dbReference type="PANTHER" id="PTHR43762">
    <property type="entry name" value="L-GULONOLACTONE OXIDASE"/>
    <property type="match status" value="1"/>
</dbReference>
<dbReference type="InterPro" id="IPR016171">
    <property type="entry name" value="Vanillyl_alc_oxidase_C-sub2"/>
</dbReference>
<dbReference type="InterPro" id="IPR036318">
    <property type="entry name" value="FAD-bd_PCMH-like_sf"/>
</dbReference>
<dbReference type="AlphaFoldDB" id="A0A0C5VE26"/>
<dbReference type="HOGENOM" id="CLU_003896_4_3_6"/>
<dbReference type="Gene3D" id="3.30.70.2520">
    <property type="match status" value="1"/>
</dbReference>
<dbReference type="EMBL" id="CP007142">
    <property type="protein sequence ID" value="AJQ92742.1"/>
    <property type="molecule type" value="Genomic_DNA"/>
</dbReference>
<name>A0A0C5VE26_9GAMM</name>
<keyword evidence="5" id="KW-1185">Reference proteome</keyword>
<dbReference type="InterPro" id="IPR010031">
    <property type="entry name" value="FAD_lactone_oxidase-like"/>
</dbReference>
<dbReference type="Gene3D" id="3.30.43.10">
    <property type="entry name" value="Uridine Diphospho-n-acetylenolpyruvylglucosamine Reductase, domain 2"/>
    <property type="match status" value="1"/>
</dbReference>
<feature type="domain" description="FAD-binding PCMH-type" evidence="3">
    <location>
        <begin position="16"/>
        <end position="183"/>
    </location>
</feature>
<accession>A0A0C5VE26</accession>
<proteinExistence type="predicted"/>
<reference evidence="4 5" key="1">
    <citation type="submission" date="2014-01" db="EMBL/GenBank/DDBJ databases">
        <title>Full genme sequencing of cellulolytic bacterium Gynuella sunshinyii YC6258T gen. nov., sp. nov.</title>
        <authorList>
            <person name="Khan H."/>
            <person name="Chung E.J."/>
            <person name="Chung Y.R."/>
        </authorList>
    </citation>
    <scope>NUCLEOTIDE SEQUENCE [LARGE SCALE GENOMIC DNA]</scope>
    <source>
        <strain evidence="4 5">YC6258</strain>
    </source>
</reference>
<dbReference type="InterPro" id="IPR006094">
    <property type="entry name" value="Oxid_FAD_bind_N"/>
</dbReference>
<dbReference type="PIRSF" id="PIRSF000136">
    <property type="entry name" value="LGO_GLO"/>
    <property type="match status" value="1"/>
</dbReference>
<dbReference type="PROSITE" id="PS51387">
    <property type="entry name" value="FAD_PCMH"/>
    <property type="match status" value="1"/>
</dbReference>
<keyword evidence="2" id="KW-0560">Oxidoreductase</keyword>
<evidence type="ECO:0000259" key="3">
    <source>
        <dbReference type="PROSITE" id="PS51387"/>
    </source>
</evidence>
<dbReference type="InterPro" id="IPR007173">
    <property type="entry name" value="ALO_C"/>
</dbReference>